<keyword evidence="4" id="KW-0378">Hydrolase</keyword>
<dbReference type="Pfam" id="PF13643">
    <property type="entry name" value="DUF4145"/>
    <property type="match status" value="1"/>
</dbReference>
<dbReference type="InterPro" id="IPR001650">
    <property type="entry name" value="Helicase_C-like"/>
</dbReference>
<dbReference type="EMBL" id="CP036526">
    <property type="protein sequence ID" value="QDT10760.1"/>
    <property type="molecule type" value="Genomic_DNA"/>
</dbReference>
<feature type="domain" description="Helicase ATP-binding" evidence="2">
    <location>
        <begin position="443"/>
        <end position="628"/>
    </location>
</feature>
<evidence type="ECO:0000259" key="3">
    <source>
        <dbReference type="PROSITE" id="PS51194"/>
    </source>
</evidence>
<accession>A0A517NUG3</accession>
<dbReference type="EC" id="3.1.21.3" evidence="4"/>
<gene>
    <name evidence="4" type="primary">hsdR</name>
    <name evidence="4" type="ORF">K239x_27500</name>
</gene>
<dbReference type="NCBIfam" id="NF008521">
    <property type="entry name" value="PRK11448.1"/>
    <property type="match status" value="1"/>
</dbReference>
<dbReference type="Pfam" id="PF00271">
    <property type="entry name" value="Helicase_C"/>
    <property type="match status" value="1"/>
</dbReference>
<dbReference type="RefSeq" id="WP_145418495.1">
    <property type="nucleotide sequence ID" value="NZ_CP036526.1"/>
</dbReference>
<dbReference type="InterPro" id="IPR025285">
    <property type="entry name" value="DUF4145"/>
</dbReference>
<dbReference type="OrthoDB" id="9758243at2"/>
<dbReference type="InterPro" id="IPR007409">
    <property type="entry name" value="Restrct_endonuc_type1_HsdR_N"/>
</dbReference>
<dbReference type="Gene3D" id="3.40.50.300">
    <property type="entry name" value="P-loop containing nucleotide triphosphate hydrolases"/>
    <property type="match status" value="2"/>
</dbReference>
<dbReference type="GO" id="GO:0009307">
    <property type="term" value="P:DNA restriction-modification system"/>
    <property type="evidence" value="ECO:0007669"/>
    <property type="project" value="UniProtKB-KW"/>
</dbReference>
<dbReference type="PROSITE" id="PS51192">
    <property type="entry name" value="HELICASE_ATP_BIND_1"/>
    <property type="match status" value="1"/>
</dbReference>
<dbReference type="CDD" id="cd18032">
    <property type="entry name" value="DEXHc_RE_I_III_res"/>
    <property type="match status" value="1"/>
</dbReference>
<dbReference type="Pfam" id="PF08463">
    <property type="entry name" value="EcoEI_R_C"/>
    <property type="match status" value="1"/>
</dbReference>
<dbReference type="Proteomes" id="UP000319817">
    <property type="component" value="Chromosome"/>
</dbReference>
<evidence type="ECO:0000256" key="1">
    <source>
        <dbReference type="SAM" id="Coils"/>
    </source>
</evidence>
<feature type="domain" description="Helicase C-terminal" evidence="3">
    <location>
        <begin position="704"/>
        <end position="859"/>
    </location>
</feature>
<protein>
    <submittedName>
        <fullName evidence="4">Type-1 restriction enzyme R protein</fullName>
        <ecNumber evidence="4">3.1.21.3</ecNumber>
    </submittedName>
</protein>
<evidence type="ECO:0000259" key="2">
    <source>
        <dbReference type="PROSITE" id="PS51192"/>
    </source>
</evidence>
<evidence type="ECO:0000313" key="5">
    <source>
        <dbReference type="Proteomes" id="UP000319817"/>
    </source>
</evidence>
<reference evidence="4 5" key="1">
    <citation type="submission" date="2019-02" db="EMBL/GenBank/DDBJ databases">
        <title>Deep-cultivation of Planctomycetes and their phenomic and genomic characterization uncovers novel biology.</title>
        <authorList>
            <person name="Wiegand S."/>
            <person name="Jogler M."/>
            <person name="Boedeker C."/>
            <person name="Pinto D."/>
            <person name="Vollmers J."/>
            <person name="Rivas-Marin E."/>
            <person name="Kohn T."/>
            <person name="Peeters S.H."/>
            <person name="Heuer A."/>
            <person name="Rast P."/>
            <person name="Oberbeckmann S."/>
            <person name="Bunk B."/>
            <person name="Jeske O."/>
            <person name="Meyerdierks A."/>
            <person name="Storesund J.E."/>
            <person name="Kallscheuer N."/>
            <person name="Luecker S."/>
            <person name="Lage O.M."/>
            <person name="Pohl T."/>
            <person name="Merkel B.J."/>
            <person name="Hornburger P."/>
            <person name="Mueller R.-W."/>
            <person name="Bruemmer F."/>
            <person name="Labrenz M."/>
            <person name="Spormann A.M."/>
            <person name="Op den Camp H."/>
            <person name="Overmann J."/>
            <person name="Amann R."/>
            <person name="Jetten M.S.M."/>
            <person name="Mascher T."/>
            <person name="Medema M.H."/>
            <person name="Devos D.P."/>
            <person name="Kaster A.-K."/>
            <person name="Ovreas L."/>
            <person name="Rohde M."/>
            <person name="Galperin M.Y."/>
            <person name="Jogler C."/>
        </authorList>
    </citation>
    <scope>NUCLEOTIDE SEQUENCE [LARGE SCALE GENOMIC DNA]</scope>
    <source>
        <strain evidence="4 5">K23_9</strain>
    </source>
</reference>
<dbReference type="InterPro" id="IPR014001">
    <property type="entry name" value="Helicase_ATP-bd"/>
</dbReference>
<keyword evidence="1" id="KW-0175">Coiled coil</keyword>
<dbReference type="Pfam" id="PF04851">
    <property type="entry name" value="ResIII"/>
    <property type="match status" value="1"/>
</dbReference>
<dbReference type="REBASE" id="356577">
    <property type="entry name" value="PbaK239ORF27510P"/>
</dbReference>
<organism evidence="4 5">
    <name type="scientific">Stieleria marina</name>
    <dbReference type="NCBI Taxonomy" id="1930275"/>
    <lineage>
        <taxon>Bacteria</taxon>
        <taxon>Pseudomonadati</taxon>
        <taxon>Planctomycetota</taxon>
        <taxon>Planctomycetia</taxon>
        <taxon>Pirellulales</taxon>
        <taxon>Pirellulaceae</taxon>
        <taxon>Stieleria</taxon>
    </lineage>
</organism>
<keyword evidence="5" id="KW-1185">Reference proteome</keyword>
<dbReference type="PROSITE" id="PS51194">
    <property type="entry name" value="HELICASE_CTER"/>
    <property type="match status" value="1"/>
</dbReference>
<dbReference type="GO" id="GO:0005524">
    <property type="term" value="F:ATP binding"/>
    <property type="evidence" value="ECO:0007669"/>
    <property type="project" value="UniProtKB-KW"/>
</dbReference>
<dbReference type="PANTHER" id="PTHR47396">
    <property type="entry name" value="TYPE I RESTRICTION ENZYME ECOKI R PROTEIN"/>
    <property type="match status" value="1"/>
</dbReference>
<dbReference type="InterPro" id="IPR050742">
    <property type="entry name" value="Helicase_Restrict-Modif_Enz"/>
</dbReference>
<dbReference type="Gene3D" id="3.90.1570.30">
    <property type="match status" value="1"/>
</dbReference>
<dbReference type="PANTHER" id="PTHR47396:SF1">
    <property type="entry name" value="ATP-DEPENDENT HELICASE IRC3-RELATED"/>
    <property type="match status" value="1"/>
</dbReference>
<dbReference type="SMART" id="SM00487">
    <property type="entry name" value="DEXDc"/>
    <property type="match status" value="1"/>
</dbReference>
<dbReference type="InterPro" id="IPR006935">
    <property type="entry name" value="Helicase/UvrB_N"/>
</dbReference>
<dbReference type="GO" id="GO:0005829">
    <property type="term" value="C:cytosol"/>
    <property type="evidence" value="ECO:0007669"/>
    <property type="project" value="TreeGrafter"/>
</dbReference>
<sequence length="1135" mass="128237">MNDSSITSPNFRFLSHHNDALLRLAAFAERYVFEDPNTALIKIRQLAEGLAKGVAAQVGIAFGPEDTFRDIERSLRDRGLLDQSLHQIMRSVRLAGNEAVHELAGTRREAFHKLKLVRQLAVWFHKTVTGNTKFKAGPFTPPPNPADADETLKDELHQLRESLANKQAELEGIQLKADELAARVEEAKAKAAVAFANEQAAMELAAETEESAAQRIKEYEQLLADVAQEQAKKTPAEQEQVVATSQKSARELDLDEFDTRKLIDDQLREAGWEVDTAELRYSKGIRPAKGRNLAIAEWPTDDGIADYVLFVGLKPIGVVEAKRKRRNARSALDQAHRYAKSFASSEDHRDNGGPWCEFKIPFAFSTNGSPYHRQLIDQSGIWFRDLRLTTNHPRALVGWYTPEGLEDLLKLDSATADNQLQQESSDYLPLRYYQREAIQAVEKSIADGKREILLAMATGTGKTRTAICLLYRLVKAARFNRILFVVDRRSLGEQAFDSFNDVKLENLQSFPEIYDVKQLGDITPDRETKLHISTIQAMVHRIVDGEDETNPFPVDQYDCIVVDECHRGYILDKEMNDQELTYRDQLDYVSKYRRVLDHFDSVRIGLTATPALHTSDIFGKPVYEYSYRKAVIDKNLVDHEPPFIIKTELSEKGLEWKAGDQVKVFDTFTKSISTEQTPDEIKIDIEGFNSVAITEPFNEAVCGVLAKYIDPFLPGKTLIFCVRDSHADTVVRLLTDALEDEHGSLPHDTVKKITGDVDRTSEAIRRFKNESAPKIVVTVDLLTTGIDVPSITNIVFLRCTKSRILFEQMIGRATRLCEDLHGVGEDKEYFHIYDAVGIYEKLQNHTDMKPVVASPKTSFAKLVGYLASESDSEILADIQDQVVSKLRRKAKSILQKWPDQFSELAGGDPESVAETLSAMSPEELKAWFESRSILVTELDRTRPGGTMLVSEETDRAYEIQRGYGNGQRPDDYLESFRSFLAENMETIPALLLVTQRPRELTRKDLLNLQMQLAQNGFSETTIKAAVRDSTNQDIAASIIGFVRHAMLDEPLIAYEDRVDLAIRRILGSQAWQPRQRQWLERIGKQIKENVVVDQDILNSGAFKDQGGFARLNKVFGGRLDELLRQIVDDVWQTAT</sequence>
<dbReference type="GO" id="GO:0003677">
    <property type="term" value="F:DNA binding"/>
    <property type="evidence" value="ECO:0007669"/>
    <property type="project" value="UniProtKB-KW"/>
</dbReference>
<dbReference type="Pfam" id="PF04313">
    <property type="entry name" value="HSDR_N"/>
    <property type="match status" value="1"/>
</dbReference>
<dbReference type="SMART" id="SM00490">
    <property type="entry name" value="HELICc"/>
    <property type="match status" value="1"/>
</dbReference>
<dbReference type="SUPFAM" id="SSF52540">
    <property type="entry name" value="P-loop containing nucleoside triphosphate hydrolases"/>
    <property type="match status" value="1"/>
</dbReference>
<dbReference type="InterPro" id="IPR013670">
    <property type="entry name" value="EcoEI_R_C_dom"/>
</dbReference>
<name>A0A517NUG3_9BACT</name>
<evidence type="ECO:0000313" key="4">
    <source>
        <dbReference type="EMBL" id="QDT10760.1"/>
    </source>
</evidence>
<dbReference type="GO" id="GO:0009035">
    <property type="term" value="F:type I site-specific deoxyribonuclease activity"/>
    <property type="evidence" value="ECO:0007669"/>
    <property type="project" value="UniProtKB-EC"/>
</dbReference>
<dbReference type="AlphaFoldDB" id="A0A517NUG3"/>
<proteinExistence type="predicted"/>
<dbReference type="CDD" id="cd18799">
    <property type="entry name" value="SF2_C_EcoAI-like"/>
    <property type="match status" value="1"/>
</dbReference>
<dbReference type="InterPro" id="IPR027417">
    <property type="entry name" value="P-loop_NTPase"/>
</dbReference>
<feature type="coiled-coil region" evidence="1">
    <location>
        <begin position="149"/>
        <end position="229"/>
    </location>
</feature>